<proteinExistence type="predicted"/>
<feature type="domain" description="Phosphoribosyltransferase" evidence="1">
    <location>
        <begin position="15"/>
        <end position="159"/>
    </location>
</feature>
<reference evidence="2 3" key="1">
    <citation type="submission" date="2018-07" db="EMBL/GenBank/DDBJ databases">
        <title>Genomic Encyclopedia of Type Strains, Phase IV (KMG-IV): sequencing the most valuable type-strain genomes for metagenomic binning, comparative biology and taxonomic classification.</title>
        <authorList>
            <person name="Goeker M."/>
        </authorList>
    </citation>
    <scope>NUCLEOTIDE SEQUENCE [LARGE SCALE GENOMIC DNA]</scope>
    <source>
        <strain evidence="2 3">DSM 44952</strain>
    </source>
</reference>
<dbReference type="InterPro" id="IPR000836">
    <property type="entry name" value="PRTase_dom"/>
</dbReference>
<dbReference type="Proteomes" id="UP000255355">
    <property type="component" value="Unassembled WGS sequence"/>
</dbReference>
<dbReference type="Gene3D" id="3.30.1310.20">
    <property type="entry name" value="PRTase-like"/>
    <property type="match status" value="1"/>
</dbReference>
<dbReference type="OrthoDB" id="9810066at2"/>
<dbReference type="SUPFAM" id="SSF53271">
    <property type="entry name" value="PRTase-like"/>
    <property type="match status" value="1"/>
</dbReference>
<evidence type="ECO:0000313" key="3">
    <source>
        <dbReference type="Proteomes" id="UP000255355"/>
    </source>
</evidence>
<protein>
    <submittedName>
        <fullName evidence="2">Putative phosphoribosyltransferase</fullName>
    </submittedName>
</protein>
<dbReference type="Pfam" id="PF00156">
    <property type="entry name" value="Pribosyltran"/>
    <property type="match status" value="1"/>
</dbReference>
<accession>A0A370H9B8</accession>
<comment type="caution">
    <text evidence="2">The sequence shown here is derived from an EMBL/GenBank/DDBJ whole genome shotgun (WGS) entry which is preliminary data.</text>
</comment>
<dbReference type="EMBL" id="QQAZ01000003">
    <property type="protein sequence ID" value="RDI53129.1"/>
    <property type="molecule type" value="Genomic_DNA"/>
</dbReference>
<name>A0A370H9B8_9NOCA</name>
<dbReference type="AlphaFoldDB" id="A0A370H9B8"/>
<dbReference type="RefSeq" id="WP_068012943.1">
    <property type="nucleotide sequence ID" value="NZ_QQAZ01000003.1"/>
</dbReference>
<sequence>MLFLDRRDAGRRLAGHLMAFRGPDIVVIGLAGGGAAVASAVATELRVALDVMVVHQLRTPERPEPAFGAIAERGVRVVDGEQARTLPTGAAELTRIERQERDALRRRTEQLRAGGQRPELAGRTIVIVDEALPVATSARAACRAAYAHGAIRVVVAAPVGAEPAISELIGDADKVVCLHTLDRLTDAGSFYEDFEPMDDDDVRELLREGPGPALLTPAPLQRTG</sequence>
<evidence type="ECO:0000259" key="1">
    <source>
        <dbReference type="Pfam" id="PF00156"/>
    </source>
</evidence>
<keyword evidence="3" id="KW-1185">Reference proteome</keyword>
<gene>
    <name evidence="2" type="ORF">DFR68_103517</name>
</gene>
<organism evidence="2 3">
    <name type="scientific">Nocardia mexicana</name>
    <dbReference type="NCBI Taxonomy" id="279262"/>
    <lineage>
        <taxon>Bacteria</taxon>
        <taxon>Bacillati</taxon>
        <taxon>Actinomycetota</taxon>
        <taxon>Actinomycetes</taxon>
        <taxon>Mycobacteriales</taxon>
        <taxon>Nocardiaceae</taxon>
        <taxon>Nocardia</taxon>
    </lineage>
</organism>
<keyword evidence="2" id="KW-0328">Glycosyltransferase</keyword>
<dbReference type="GO" id="GO:0016757">
    <property type="term" value="F:glycosyltransferase activity"/>
    <property type="evidence" value="ECO:0007669"/>
    <property type="project" value="UniProtKB-KW"/>
</dbReference>
<dbReference type="STRING" id="1210089.GCA_001613165_00314"/>
<dbReference type="Gene3D" id="3.40.50.2020">
    <property type="match status" value="1"/>
</dbReference>
<evidence type="ECO:0000313" key="2">
    <source>
        <dbReference type="EMBL" id="RDI53129.1"/>
    </source>
</evidence>
<keyword evidence="2" id="KW-0808">Transferase</keyword>
<dbReference type="InterPro" id="IPR029057">
    <property type="entry name" value="PRTase-like"/>
</dbReference>